<evidence type="ECO:0000313" key="3">
    <source>
        <dbReference type="Proteomes" id="UP000203433"/>
    </source>
</evidence>
<keyword evidence="1" id="KW-1133">Transmembrane helix</keyword>
<sequence>MSTTPFLAYCLRLQNTSRIQTMSTTCFFIASHIIHTIYISSYYQLSLLSI</sequence>
<keyword evidence="3" id="KW-1185">Reference proteome</keyword>
<organism evidence="2 3">
    <name type="scientific">Diatraea saccharalis granulovirus</name>
    <dbReference type="NCBI Taxonomy" id="1675862"/>
    <lineage>
        <taxon>Viruses</taxon>
        <taxon>Viruses incertae sedis</taxon>
        <taxon>Naldaviricetes</taxon>
        <taxon>Lefavirales</taxon>
        <taxon>Baculoviridae</taxon>
        <taxon>Betabaculovirus</taxon>
        <taxon>Betabaculovirus disaccharalis</taxon>
    </lineage>
</organism>
<gene>
    <name evidence="2" type="primary">ORF-35</name>
</gene>
<dbReference type="KEGG" id="vg:26373992"/>
<protein>
    <submittedName>
        <fullName evidence="2">Uncharacterized protein</fullName>
    </submittedName>
</protein>
<keyword evidence="1" id="KW-0812">Transmembrane</keyword>
<evidence type="ECO:0000313" key="2">
    <source>
        <dbReference type="EMBL" id="AKN80715.1"/>
    </source>
</evidence>
<feature type="transmembrane region" description="Helical" evidence="1">
    <location>
        <begin position="21"/>
        <end position="43"/>
    </location>
</feature>
<dbReference type="Proteomes" id="UP000203433">
    <property type="component" value="Segment"/>
</dbReference>
<dbReference type="GeneID" id="26373992"/>
<keyword evidence="1" id="KW-0472">Membrane</keyword>
<evidence type="ECO:0000256" key="1">
    <source>
        <dbReference type="SAM" id="Phobius"/>
    </source>
</evidence>
<dbReference type="EMBL" id="KP296186">
    <property type="protein sequence ID" value="AKN80715.1"/>
    <property type="molecule type" value="Genomic_DNA"/>
</dbReference>
<reference evidence="2 3" key="1">
    <citation type="journal article" date="2015" name="J. Virol.">
        <title>A betabaculovirus-encoded gp64 homolog is a functional envelope fusion protein.</title>
        <authorList>
            <person name="Ardisson-Araujo D.M."/>
            <person name="Melo F.L."/>
            <person name="Clem R.J."/>
            <person name="Wolff J.L."/>
            <person name="Ribeiro B.M."/>
        </authorList>
    </citation>
    <scope>NUCLEOTIDE SEQUENCE [LARGE SCALE GENOMIC DNA]</scope>
    <source>
        <strain evidence="2 3">Parana-2009</strain>
    </source>
</reference>
<proteinExistence type="predicted"/>
<name>A0A0R7EYQ2_9BBAC</name>
<dbReference type="RefSeq" id="YP_009182233.1">
    <property type="nucleotide sequence ID" value="NC_028491.1"/>
</dbReference>
<accession>A0A0R7EYQ2</accession>